<accession>A0ABY7H9K5</accession>
<dbReference type="EMBL" id="CP114040">
    <property type="protein sequence ID" value="WAS95954.1"/>
    <property type="molecule type" value="Genomic_DNA"/>
</dbReference>
<dbReference type="Proteomes" id="UP001164459">
    <property type="component" value="Chromosome"/>
</dbReference>
<evidence type="ECO:0000313" key="2">
    <source>
        <dbReference type="Proteomes" id="UP001164459"/>
    </source>
</evidence>
<evidence type="ECO:0008006" key="3">
    <source>
        <dbReference type="Google" id="ProtNLM"/>
    </source>
</evidence>
<proteinExistence type="predicted"/>
<reference evidence="1" key="1">
    <citation type="submission" date="2022-11" db="EMBL/GenBank/DDBJ databases">
        <title>Minimal conservation of predation-associated metabolite biosynthetic gene clusters underscores biosynthetic potential of Myxococcota including descriptions for ten novel species: Archangium lansinium sp. nov., Myxococcus landrumus sp. nov., Nannocystis bai.</title>
        <authorList>
            <person name="Ahearne A."/>
            <person name="Stevens C."/>
            <person name="Dowd S."/>
        </authorList>
    </citation>
    <scope>NUCLEOTIDE SEQUENCE</scope>
    <source>
        <strain evidence="1">Fl3</strain>
    </source>
</reference>
<sequence>MTHRVEPGDVRSPRDHWHLKQVVYQGDPESFSVATGEWDGKPCLALRWNANDWRPLGNPSSSGHPTWFIVPSEVAFGIASDTLRLLAHSDEPDASERARSLAEWVIGIEPPVAGLDR</sequence>
<gene>
    <name evidence="1" type="ORF">O0S08_07295</name>
</gene>
<organism evidence="1 2">
    <name type="scientific">Nannocystis punicea</name>
    <dbReference type="NCBI Taxonomy" id="2995304"/>
    <lineage>
        <taxon>Bacteria</taxon>
        <taxon>Pseudomonadati</taxon>
        <taxon>Myxococcota</taxon>
        <taxon>Polyangia</taxon>
        <taxon>Nannocystales</taxon>
        <taxon>Nannocystaceae</taxon>
        <taxon>Nannocystis</taxon>
    </lineage>
</organism>
<dbReference type="RefSeq" id="WP_269038297.1">
    <property type="nucleotide sequence ID" value="NZ_CP114040.1"/>
</dbReference>
<protein>
    <recommendedName>
        <fullName evidence="3">Immunity protein 53</fullName>
    </recommendedName>
</protein>
<evidence type="ECO:0000313" key="1">
    <source>
        <dbReference type="EMBL" id="WAS95954.1"/>
    </source>
</evidence>
<name>A0ABY7H9K5_9BACT</name>
<keyword evidence="2" id="KW-1185">Reference proteome</keyword>